<dbReference type="NCBIfam" id="TIGR02033">
    <property type="entry name" value="D-hydantoinase"/>
    <property type="match status" value="1"/>
</dbReference>
<evidence type="ECO:0000313" key="7">
    <source>
        <dbReference type="EMBL" id="SFO06836.1"/>
    </source>
</evidence>
<feature type="modified residue" description="N6-carboxylysine" evidence="5">
    <location>
        <position position="149"/>
    </location>
</feature>
<dbReference type="PANTHER" id="PTHR11647:SF1">
    <property type="entry name" value="COLLAPSIN RESPONSE MEDIATOR PROTEIN"/>
    <property type="match status" value="1"/>
</dbReference>
<dbReference type="EMBL" id="FOWD01000008">
    <property type="protein sequence ID" value="SFO06836.1"/>
    <property type="molecule type" value="Genomic_DNA"/>
</dbReference>
<dbReference type="RefSeq" id="WP_091685381.1">
    <property type="nucleotide sequence ID" value="NZ_BAABFM010000072.1"/>
</dbReference>
<dbReference type="InterPro" id="IPR011059">
    <property type="entry name" value="Metal-dep_hydrolase_composite"/>
</dbReference>
<accession>A0A1I5E626</accession>
<evidence type="ECO:0000256" key="5">
    <source>
        <dbReference type="PIRSR" id="PIRSR611778-50"/>
    </source>
</evidence>
<dbReference type="Gene3D" id="3.20.20.140">
    <property type="entry name" value="Metal-dependent hydrolases"/>
    <property type="match status" value="1"/>
</dbReference>
<dbReference type="STRING" id="1527.SAMN04489757_10835"/>
<evidence type="ECO:0000256" key="2">
    <source>
        <dbReference type="ARBA" id="ARBA00008829"/>
    </source>
</evidence>
<organism evidence="7 8">
    <name type="scientific">Anaerocolumna aminovalerica</name>
    <dbReference type="NCBI Taxonomy" id="1527"/>
    <lineage>
        <taxon>Bacteria</taxon>
        <taxon>Bacillati</taxon>
        <taxon>Bacillota</taxon>
        <taxon>Clostridia</taxon>
        <taxon>Lachnospirales</taxon>
        <taxon>Lachnospiraceae</taxon>
        <taxon>Anaerocolumna</taxon>
    </lineage>
</organism>
<dbReference type="Proteomes" id="UP000198806">
    <property type="component" value="Unassembled WGS sequence"/>
</dbReference>
<dbReference type="PANTHER" id="PTHR11647">
    <property type="entry name" value="HYDRANTOINASE/DIHYDROPYRIMIDINASE FAMILY MEMBER"/>
    <property type="match status" value="1"/>
</dbReference>
<dbReference type="InterPro" id="IPR032466">
    <property type="entry name" value="Metal_Hydrolase"/>
</dbReference>
<gene>
    <name evidence="7" type="ORF">SAMN04489757_10835</name>
</gene>
<dbReference type="SUPFAM" id="SSF51338">
    <property type="entry name" value="Composite domain of metallo-dependent hydrolases"/>
    <property type="match status" value="2"/>
</dbReference>
<dbReference type="InterPro" id="IPR050378">
    <property type="entry name" value="Metallo-dep_Hydrolases_sf"/>
</dbReference>
<evidence type="ECO:0000256" key="1">
    <source>
        <dbReference type="ARBA" id="ARBA00001947"/>
    </source>
</evidence>
<dbReference type="Gene3D" id="2.30.40.10">
    <property type="entry name" value="Urease, subunit C, domain 1"/>
    <property type="match status" value="1"/>
</dbReference>
<evidence type="ECO:0000259" key="6">
    <source>
        <dbReference type="Pfam" id="PF01979"/>
    </source>
</evidence>
<comment type="cofactor">
    <cofactor evidence="1">
        <name>Zn(2+)</name>
        <dbReference type="ChEBI" id="CHEBI:29105"/>
    </cofactor>
</comment>
<evidence type="ECO:0000256" key="4">
    <source>
        <dbReference type="ARBA" id="ARBA00022801"/>
    </source>
</evidence>
<dbReference type="GO" id="GO:0016812">
    <property type="term" value="F:hydrolase activity, acting on carbon-nitrogen (but not peptide) bonds, in cyclic amides"/>
    <property type="evidence" value="ECO:0007669"/>
    <property type="project" value="TreeGrafter"/>
</dbReference>
<keyword evidence="3" id="KW-0479">Metal-binding</keyword>
<feature type="domain" description="Amidohydrolase-related" evidence="6">
    <location>
        <begin position="49"/>
        <end position="432"/>
    </location>
</feature>
<dbReference type="CDD" id="cd01314">
    <property type="entry name" value="D-HYD"/>
    <property type="match status" value="1"/>
</dbReference>
<dbReference type="Pfam" id="PF01979">
    <property type="entry name" value="Amidohydro_1"/>
    <property type="match status" value="1"/>
</dbReference>
<reference evidence="7 8" key="1">
    <citation type="submission" date="2016-10" db="EMBL/GenBank/DDBJ databases">
        <authorList>
            <person name="de Groot N.N."/>
        </authorList>
    </citation>
    <scope>NUCLEOTIDE SEQUENCE [LARGE SCALE GENOMIC DNA]</scope>
    <source>
        <strain evidence="7 8">DSM 1283</strain>
    </source>
</reference>
<comment type="PTM">
    <text evidence="5">Carbamylation allows a single lysine to coordinate two divalent metal cations.</text>
</comment>
<protein>
    <submittedName>
        <fullName evidence="7">Dihydropyrimidinase</fullName>
    </submittedName>
</protein>
<sequence length="455" mass="50819">MKYLLKGGTVISGLDTLKADVLIEDEIIKEVGKKIPEEDATVIDVTGKYVFPGFIDAHTHFDLEVSGTVTADNFNTGTKAAIVGGTTCVIDFATQNKGETLQEGLDNWHKKADNRSSCDYGFHMAISEWNPHTSEEVPHMFQEGITSFKLYMTYSSRVRDGEIYEVLKRIKEYGGIVGVHCENGELIDQLIAEQKKEGNFSPSAHPVSRPSCIEAEAINRFLTIAKLVDVPVIVVHLSTKEGFEVIQRAAEQGQKVYIETCPQYLLLDESKYYLPGFESAKYVISPPLRTKEDSQCLWKGLKEDKIHTLATDHCSFTLKQKEMGKDDYTKIPNGMPGVETRAAVVYTYGVLEDKISLNQMCRLMAENPAKLYGLYPKKGTIQAGSDADIVVWDPEYQGKITAANQMQNVDYAPFEGYNIKGRPEKVFLRGQLLVEGGKLLKENQGKYISRKRGSL</sequence>
<keyword evidence="4" id="KW-0378">Hydrolase</keyword>
<dbReference type="FunFam" id="3.20.20.140:FF:000076">
    <property type="entry name" value="Dihydropyrimidinase like 2"/>
    <property type="match status" value="1"/>
</dbReference>
<dbReference type="InterPro" id="IPR006680">
    <property type="entry name" value="Amidohydro-rel"/>
</dbReference>
<evidence type="ECO:0000313" key="8">
    <source>
        <dbReference type="Proteomes" id="UP000198806"/>
    </source>
</evidence>
<proteinExistence type="inferred from homology"/>
<dbReference type="OrthoDB" id="9765462at2"/>
<dbReference type="GO" id="GO:0046872">
    <property type="term" value="F:metal ion binding"/>
    <property type="evidence" value="ECO:0007669"/>
    <property type="project" value="UniProtKB-KW"/>
</dbReference>
<dbReference type="AlphaFoldDB" id="A0A1I5E626"/>
<dbReference type="GO" id="GO:0005829">
    <property type="term" value="C:cytosol"/>
    <property type="evidence" value="ECO:0007669"/>
    <property type="project" value="TreeGrafter"/>
</dbReference>
<dbReference type="InterPro" id="IPR011778">
    <property type="entry name" value="Hydantoinase/dihydroPyrase"/>
</dbReference>
<keyword evidence="8" id="KW-1185">Reference proteome</keyword>
<name>A0A1I5E626_9FIRM</name>
<dbReference type="SUPFAM" id="SSF51556">
    <property type="entry name" value="Metallo-dependent hydrolases"/>
    <property type="match status" value="1"/>
</dbReference>
<comment type="similarity">
    <text evidence="2">Belongs to the metallo-dependent hydrolases superfamily. Hydantoinase/dihydropyrimidinase family.</text>
</comment>
<evidence type="ECO:0000256" key="3">
    <source>
        <dbReference type="ARBA" id="ARBA00022723"/>
    </source>
</evidence>